<dbReference type="InterPro" id="IPR029063">
    <property type="entry name" value="SAM-dependent_MTases_sf"/>
</dbReference>
<evidence type="ECO:0000313" key="3">
    <source>
        <dbReference type="Proteomes" id="UP000192796"/>
    </source>
</evidence>
<dbReference type="Proteomes" id="UP000192796">
    <property type="component" value="Unassembled WGS sequence"/>
</dbReference>
<gene>
    <name evidence="2" type="ORF">A3860_14045</name>
</gene>
<dbReference type="Pfam" id="PF13847">
    <property type="entry name" value="Methyltransf_31"/>
    <property type="match status" value="1"/>
</dbReference>
<dbReference type="AlphaFoldDB" id="A0A1V9G504"/>
<comment type="caution">
    <text evidence="2">The sequence shown here is derived from an EMBL/GenBank/DDBJ whole genome shotgun (WGS) entry which is preliminary data.</text>
</comment>
<keyword evidence="3" id="KW-1185">Reference proteome</keyword>
<feature type="domain" description="Methyltransferase" evidence="1">
    <location>
        <begin position="52"/>
        <end position="118"/>
    </location>
</feature>
<dbReference type="SUPFAM" id="SSF53335">
    <property type="entry name" value="S-adenosyl-L-methionine-dependent methyltransferases"/>
    <property type="match status" value="1"/>
</dbReference>
<sequence>MPFVPTSRYLDHIFKSEQSFCQLFPESIQQLDKQHWSPLNIIYKAVTFLSNKKQARILDIGSGSGKFCLAGAYYNPLAFFYGVEQRQSLIEQAQSAKEKLGISNVEFIYRNFTQLDLKEFEGFYFYNSFFENLPGTDKIDDSIAYTSELYHYYSIYLNKQLDTMPPGTKVATYCSWDDEIPPGYQKVEAHANGLLKLWIKM</sequence>
<keyword evidence="2" id="KW-0489">Methyltransferase</keyword>
<dbReference type="GO" id="GO:0032259">
    <property type="term" value="P:methylation"/>
    <property type="evidence" value="ECO:0007669"/>
    <property type="project" value="UniProtKB-KW"/>
</dbReference>
<name>A0A1V9G504_9BACT</name>
<dbReference type="EMBL" id="LVYD01000013">
    <property type="protein sequence ID" value="OQP65721.1"/>
    <property type="molecule type" value="Genomic_DNA"/>
</dbReference>
<evidence type="ECO:0000259" key="1">
    <source>
        <dbReference type="Pfam" id="PF13847"/>
    </source>
</evidence>
<dbReference type="Gene3D" id="3.40.50.150">
    <property type="entry name" value="Vaccinia Virus protein VP39"/>
    <property type="match status" value="1"/>
</dbReference>
<organism evidence="2 3">
    <name type="scientific">Niastella vici</name>
    <dbReference type="NCBI Taxonomy" id="1703345"/>
    <lineage>
        <taxon>Bacteria</taxon>
        <taxon>Pseudomonadati</taxon>
        <taxon>Bacteroidota</taxon>
        <taxon>Chitinophagia</taxon>
        <taxon>Chitinophagales</taxon>
        <taxon>Chitinophagaceae</taxon>
        <taxon>Niastella</taxon>
    </lineage>
</organism>
<dbReference type="CDD" id="cd02440">
    <property type="entry name" value="AdoMet_MTases"/>
    <property type="match status" value="1"/>
</dbReference>
<reference evidence="2 3" key="1">
    <citation type="submission" date="2016-03" db="EMBL/GenBank/DDBJ databases">
        <title>Niastella vici sp. nov., isolated from farmland soil.</title>
        <authorList>
            <person name="Chen L."/>
            <person name="Wang D."/>
            <person name="Yang S."/>
            <person name="Wang G."/>
        </authorList>
    </citation>
    <scope>NUCLEOTIDE SEQUENCE [LARGE SCALE GENOMIC DNA]</scope>
    <source>
        <strain evidence="2 3">DJ57</strain>
    </source>
</reference>
<dbReference type="STRING" id="1703345.A3860_14045"/>
<dbReference type="InterPro" id="IPR025714">
    <property type="entry name" value="Methyltranfer_dom"/>
</dbReference>
<dbReference type="OrthoDB" id="962475at2"/>
<keyword evidence="2" id="KW-0808">Transferase</keyword>
<dbReference type="RefSeq" id="WP_081145561.1">
    <property type="nucleotide sequence ID" value="NZ_LVYD01000013.1"/>
</dbReference>
<protein>
    <submittedName>
        <fullName evidence="2">Methyltransferase</fullName>
    </submittedName>
</protein>
<proteinExistence type="predicted"/>
<dbReference type="GO" id="GO:0008168">
    <property type="term" value="F:methyltransferase activity"/>
    <property type="evidence" value="ECO:0007669"/>
    <property type="project" value="UniProtKB-KW"/>
</dbReference>
<accession>A0A1V9G504</accession>
<evidence type="ECO:0000313" key="2">
    <source>
        <dbReference type="EMBL" id="OQP65721.1"/>
    </source>
</evidence>